<evidence type="ECO:0000256" key="2">
    <source>
        <dbReference type="SAM" id="Phobius"/>
    </source>
</evidence>
<sequence length="56" mass="6610">MARKLPGKAKKETREQKLTRKRNTEEALQVSKRFVVPSIIFGFLAFFLFFIIKFGF</sequence>
<reference evidence="3 4" key="1">
    <citation type="submission" date="2016-08" db="EMBL/GenBank/DDBJ databases">
        <title>Genomes of anaerobic fungi encode conserved fungal cellulosomes for biomass hydrolysis.</title>
        <authorList>
            <consortium name="DOE Joint Genome Institute"/>
            <person name="Haitjema C.H."/>
            <person name="Gilmore S.P."/>
            <person name="Henske J.K."/>
            <person name="Solomon K.V."/>
            <person name="De Groot R."/>
            <person name="Kuo A."/>
            <person name="Mondo S.J."/>
            <person name="Salamov A.A."/>
            <person name="Labutti K."/>
            <person name="Zhao Z."/>
            <person name="Chiniquy J."/>
            <person name="Barry K."/>
            <person name="Brewer H.M."/>
            <person name="Purvine S.O."/>
            <person name="Wright A.T."/>
            <person name="Boxma B."/>
            <person name="Van Alen T."/>
            <person name="Hackstein J.H."/>
            <person name="Baker S.E."/>
            <person name="Grigoriev I.V."/>
            <person name="O'Malley M.A."/>
        </authorList>
    </citation>
    <scope>NUCLEOTIDE SEQUENCE [LARGE SCALE GENOMIC DNA]</scope>
    <source>
        <strain evidence="4">finn</strain>
    </source>
</reference>
<evidence type="ECO:0000256" key="1">
    <source>
        <dbReference type="SAM" id="MobiDB-lite"/>
    </source>
</evidence>
<feature type="region of interest" description="Disordered" evidence="1">
    <location>
        <begin position="1"/>
        <end position="23"/>
    </location>
</feature>
<dbReference type="Proteomes" id="UP000193719">
    <property type="component" value="Unassembled WGS sequence"/>
</dbReference>
<keyword evidence="2" id="KW-1133">Transmembrane helix</keyword>
<dbReference type="AlphaFoldDB" id="A0A1Y1V6B3"/>
<keyword evidence="4" id="KW-1185">Reference proteome</keyword>
<keyword evidence="2" id="KW-0812">Transmembrane</keyword>
<keyword evidence="2" id="KW-0472">Membrane</keyword>
<dbReference type="InterPro" id="IPR027960">
    <property type="entry name" value="DUF4519"/>
</dbReference>
<dbReference type="EMBL" id="MCFH01000029">
    <property type="protein sequence ID" value="ORX47852.1"/>
    <property type="molecule type" value="Genomic_DNA"/>
</dbReference>
<gene>
    <name evidence="3" type="ORF">BCR36DRAFT_584557</name>
</gene>
<name>A0A1Y1V6B3_9FUNG</name>
<dbReference type="Pfam" id="PF15012">
    <property type="entry name" value="DUF4519"/>
    <property type="match status" value="1"/>
</dbReference>
<comment type="caution">
    <text evidence="3">The sequence shown here is derived from an EMBL/GenBank/DDBJ whole genome shotgun (WGS) entry which is preliminary data.</text>
</comment>
<reference evidence="3 4" key="2">
    <citation type="submission" date="2016-08" db="EMBL/GenBank/DDBJ databases">
        <title>Pervasive Adenine N6-methylation of Active Genes in Fungi.</title>
        <authorList>
            <consortium name="DOE Joint Genome Institute"/>
            <person name="Mondo S.J."/>
            <person name="Dannebaum R.O."/>
            <person name="Kuo R.C."/>
            <person name="Labutti K."/>
            <person name="Haridas S."/>
            <person name="Kuo A."/>
            <person name="Salamov A."/>
            <person name="Ahrendt S.R."/>
            <person name="Lipzen A."/>
            <person name="Sullivan W."/>
            <person name="Andreopoulos W.B."/>
            <person name="Clum A."/>
            <person name="Lindquist E."/>
            <person name="Daum C."/>
            <person name="Ramamoorthy G.K."/>
            <person name="Gryganskyi A."/>
            <person name="Culley D."/>
            <person name="Magnuson J.K."/>
            <person name="James T.Y."/>
            <person name="O'Malley M.A."/>
            <person name="Stajich J.E."/>
            <person name="Spatafora J.W."/>
            <person name="Visel A."/>
            <person name="Grigoriev I.V."/>
        </authorList>
    </citation>
    <scope>NUCLEOTIDE SEQUENCE [LARGE SCALE GENOMIC DNA]</scope>
    <source>
        <strain evidence="4">finn</strain>
    </source>
</reference>
<dbReference type="OrthoDB" id="2140469at2759"/>
<proteinExistence type="predicted"/>
<feature type="transmembrane region" description="Helical" evidence="2">
    <location>
        <begin position="34"/>
        <end position="52"/>
    </location>
</feature>
<evidence type="ECO:0000313" key="4">
    <source>
        <dbReference type="Proteomes" id="UP000193719"/>
    </source>
</evidence>
<protein>
    <submittedName>
        <fullName evidence="3">Uncharacterized protein</fullName>
    </submittedName>
</protein>
<feature type="compositionally biased region" description="Basic and acidic residues" evidence="1">
    <location>
        <begin position="9"/>
        <end position="23"/>
    </location>
</feature>
<evidence type="ECO:0000313" key="3">
    <source>
        <dbReference type="EMBL" id="ORX47852.1"/>
    </source>
</evidence>
<accession>A0A1Y1V6B3</accession>
<organism evidence="3 4">
    <name type="scientific">Piromyces finnis</name>
    <dbReference type="NCBI Taxonomy" id="1754191"/>
    <lineage>
        <taxon>Eukaryota</taxon>
        <taxon>Fungi</taxon>
        <taxon>Fungi incertae sedis</taxon>
        <taxon>Chytridiomycota</taxon>
        <taxon>Chytridiomycota incertae sedis</taxon>
        <taxon>Neocallimastigomycetes</taxon>
        <taxon>Neocallimastigales</taxon>
        <taxon>Neocallimastigaceae</taxon>
        <taxon>Piromyces</taxon>
    </lineage>
</organism>